<organism evidence="2">
    <name type="scientific">freshwater metagenome</name>
    <dbReference type="NCBI Taxonomy" id="449393"/>
    <lineage>
        <taxon>unclassified sequences</taxon>
        <taxon>metagenomes</taxon>
        <taxon>ecological metagenomes</taxon>
    </lineage>
</organism>
<dbReference type="SUPFAM" id="SSF53474">
    <property type="entry name" value="alpha/beta-Hydrolases"/>
    <property type="match status" value="1"/>
</dbReference>
<dbReference type="InterPro" id="IPR000073">
    <property type="entry name" value="AB_hydrolase_1"/>
</dbReference>
<dbReference type="InterPro" id="IPR029058">
    <property type="entry name" value="AB_hydrolase_fold"/>
</dbReference>
<reference evidence="2" key="1">
    <citation type="submission" date="2020-05" db="EMBL/GenBank/DDBJ databases">
        <authorList>
            <person name="Chiriac C."/>
            <person name="Salcher M."/>
            <person name="Ghai R."/>
            <person name="Kavagutti S V."/>
        </authorList>
    </citation>
    <scope>NUCLEOTIDE SEQUENCE</scope>
</reference>
<evidence type="ECO:0000259" key="1">
    <source>
        <dbReference type="Pfam" id="PF12697"/>
    </source>
</evidence>
<gene>
    <name evidence="2" type="ORF">UFOPK3720_00022</name>
</gene>
<dbReference type="Pfam" id="PF12697">
    <property type="entry name" value="Abhydrolase_6"/>
    <property type="match status" value="1"/>
</dbReference>
<name>A0A6J7HBG5_9ZZZZ</name>
<proteinExistence type="predicted"/>
<dbReference type="PANTHER" id="PTHR37017">
    <property type="entry name" value="AB HYDROLASE-1 DOMAIN-CONTAINING PROTEIN-RELATED"/>
    <property type="match status" value="1"/>
</dbReference>
<accession>A0A6J7HBG5</accession>
<dbReference type="PANTHER" id="PTHR37017:SF11">
    <property type="entry name" value="ESTERASE_LIPASE_THIOESTERASE DOMAIN-CONTAINING PROTEIN"/>
    <property type="match status" value="1"/>
</dbReference>
<dbReference type="Gene3D" id="3.40.50.1820">
    <property type="entry name" value="alpha/beta hydrolase"/>
    <property type="match status" value="1"/>
</dbReference>
<feature type="domain" description="AB hydrolase-1" evidence="1">
    <location>
        <begin position="3"/>
        <end position="224"/>
    </location>
</feature>
<dbReference type="AlphaFoldDB" id="A0A6J7HBG5"/>
<sequence length="236" mass="25575">MHLILVPGLWLDGSSWDDVAPALLTAGHTVHAMTLPGMSSRSDDRASISLADHVDAVVQAIDAIGPSEGPVVLIGHSGGGAIAYAACDARVDRVARVIYVDSLPLGDGGVINDSLTQERGEIPFPDWSAFDPEDLIDLDEDLRLMLRARAIPAPLHVARDPQRLFNELRYEVPASVIACEFTSDMARTWIANGEPYLAELARIRQVDYIDLPTGHWPQFTRPRDLGDTILAIIGPA</sequence>
<dbReference type="EMBL" id="CAFBNB010000002">
    <property type="protein sequence ID" value="CAB4916964.1"/>
    <property type="molecule type" value="Genomic_DNA"/>
</dbReference>
<dbReference type="InterPro" id="IPR052897">
    <property type="entry name" value="Sec-Metab_Biosynth_Hydrolase"/>
</dbReference>
<evidence type="ECO:0000313" key="2">
    <source>
        <dbReference type="EMBL" id="CAB4916964.1"/>
    </source>
</evidence>
<protein>
    <submittedName>
        <fullName evidence="2">Unannotated protein</fullName>
    </submittedName>
</protein>